<feature type="domain" description="MYND-type" evidence="5">
    <location>
        <begin position="436"/>
        <end position="479"/>
    </location>
</feature>
<keyword evidence="2 4" id="KW-0863">Zinc-finger</keyword>
<evidence type="ECO:0000313" key="7">
    <source>
        <dbReference type="Proteomes" id="UP000298030"/>
    </source>
</evidence>
<dbReference type="Proteomes" id="UP000298030">
    <property type="component" value="Unassembled WGS sequence"/>
</dbReference>
<evidence type="ECO:0000259" key="5">
    <source>
        <dbReference type="PROSITE" id="PS50865"/>
    </source>
</evidence>
<dbReference type="Gene3D" id="1.10.220.160">
    <property type="match status" value="1"/>
</dbReference>
<protein>
    <recommendedName>
        <fullName evidence="5">MYND-type domain-containing protein</fullName>
    </recommendedName>
</protein>
<name>A0A4Y7ST92_COPMI</name>
<keyword evidence="7" id="KW-1185">Reference proteome</keyword>
<evidence type="ECO:0000256" key="4">
    <source>
        <dbReference type="PROSITE-ProRule" id="PRU00134"/>
    </source>
</evidence>
<sequence length="631" mass="70933">MSPSHQPKVDPLVEGIRKLRTYRECLSLYNSVTQDCCSPARVTATFAFLQEAISAGRKNTMMSEKVLLRGIICLDVLAKVVPWCGNDTLLADAFRSSFQECWGGLMFWIDLSLSFPTHESSPLANSLGRPDPVRQTTSPVGAISEAIVETTIRRIWRIDSKERGIQKALGDGTSINGFPGDNLLFVLANPNTGNKGALTKQLEDSPELLSLFTSELMCKLVMLSSPFALKGSRGPIPSLINTCRLVDIVMMLYRESGLLQQTLIKAKTVRKIVRALLEITGHTQTWIRDHSRQHELNSVLYVNVTQAVQSLSAVVWDETWKMARADRIAMSTSLLSTLGRLCERPEWRHDNEVNFGETVSGHWKRAFLNIAPYATNRDVGLDFFRSWRKASRGKFLTQWPGQAGERNHQPWSAFLDRIYSIFDSESDELPFNICDNSMCARRGSIMSTADVKMCDCKILTYCSPTCQRADWDNFHRGECSFLKGHLEDIGPYTPKTRALHLNLVCACFNQRLVVNDFQWPEYTVMDFTSSPETIQLAQGLAQPTAADWDANCREPWIDFGEDHLRPRLDEILGYMDLVSSMDSEAAQSSGASVRLVESIFPYSSITRIHLLVVLRGHEGVFRAAHSIARYG</sequence>
<dbReference type="InterPro" id="IPR002893">
    <property type="entry name" value="Znf_MYND"/>
</dbReference>
<dbReference type="GO" id="GO:0008270">
    <property type="term" value="F:zinc ion binding"/>
    <property type="evidence" value="ECO:0007669"/>
    <property type="project" value="UniProtKB-KW"/>
</dbReference>
<gene>
    <name evidence="6" type="ORF">FA13DRAFT_1796882</name>
</gene>
<dbReference type="AlphaFoldDB" id="A0A4Y7ST92"/>
<accession>A0A4Y7ST92</accession>
<proteinExistence type="predicted"/>
<dbReference type="PROSITE" id="PS50865">
    <property type="entry name" value="ZF_MYND_2"/>
    <property type="match status" value="1"/>
</dbReference>
<reference evidence="6 7" key="1">
    <citation type="journal article" date="2019" name="Nat. Ecol. Evol.">
        <title>Megaphylogeny resolves global patterns of mushroom evolution.</title>
        <authorList>
            <person name="Varga T."/>
            <person name="Krizsan K."/>
            <person name="Foldi C."/>
            <person name="Dima B."/>
            <person name="Sanchez-Garcia M."/>
            <person name="Sanchez-Ramirez S."/>
            <person name="Szollosi G.J."/>
            <person name="Szarkandi J.G."/>
            <person name="Papp V."/>
            <person name="Albert L."/>
            <person name="Andreopoulos W."/>
            <person name="Angelini C."/>
            <person name="Antonin V."/>
            <person name="Barry K.W."/>
            <person name="Bougher N.L."/>
            <person name="Buchanan P."/>
            <person name="Buyck B."/>
            <person name="Bense V."/>
            <person name="Catcheside P."/>
            <person name="Chovatia M."/>
            <person name="Cooper J."/>
            <person name="Damon W."/>
            <person name="Desjardin D."/>
            <person name="Finy P."/>
            <person name="Geml J."/>
            <person name="Haridas S."/>
            <person name="Hughes K."/>
            <person name="Justo A."/>
            <person name="Karasinski D."/>
            <person name="Kautmanova I."/>
            <person name="Kiss B."/>
            <person name="Kocsube S."/>
            <person name="Kotiranta H."/>
            <person name="LaButti K.M."/>
            <person name="Lechner B.E."/>
            <person name="Liimatainen K."/>
            <person name="Lipzen A."/>
            <person name="Lukacs Z."/>
            <person name="Mihaltcheva S."/>
            <person name="Morgado L.N."/>
            <person name="Niskanen T."/>
            <person name="Noordeloos M.E."/>
            <person name="Ohm R.A."/>
            <person name="Ortiz-Santana B."/>
            <person name="Ovrebo C."/>
            <person name="Racz N."/>
            <person name="Riley R."/>
            <person name="Savchenko A."/>
            <person name="Shiryaev A."/>
            <person name="Soop K."/>
            <person name="Spirin V."/>
            <person name="Szebenyi C."/>
            <person name="Tomsovsky M."/>
            <person name="Tulloss R.E."/>
            <person name="Uehling J."/>
            <person name="Grigoriev I.V."/>
            <person name="Vagvolgyi C."/>
            <person name="Papp T."/>
            <person name="Martin F.M."/>
            <person name="Miettinen O."/>
            <person name="Hibbett D.S."/>
            <person name="Nagy L.G."/>
        </authorList>
    </citation>
    <scope>NUCLEOTIDE SEQUENCE [LARGE SCALE GENOMIC DNA]</scope>
    <source>
        <strain evidence="6 7">FP101781</strain>
    </source>
</reference>
<evidence type="ECO:0000256" key="3">
    <source>
        <dbReference type="ARBA" id="ARBA00022833"/>
    </source>
</evidence>
<dbReference type="EMBL" id="QPFP01000062">
    <property type="protein sequence ID" value="TEB24858.1"/>
    <property type="molecule type" value="Genomic_DNA"/>
</dbReference>
<comment type="caution">
    <text evidence="6">The sequence shown here is derived from an EMBL/GenBank/DDBJ whole genome shotgun (WGS) entry which is preliminary data.</text>
</comment>
<evidence type="ECO:0000256" key="2">
    <source>
        <dbReference type="ARBA" id="ARBA00022771"/>
    </source>
</evidence>
<dbReference type="Pfam" id="PF01753">
    <property type="entry name" value="zf-MYND"/>
    <property type="match status" value="1"/>
</dbReference>
<keyword evidence="1" id="KW-0479">Metal-binding</keyword>
<keyword evidence="3" id="KW-0862">Zinc</keyword>
<dbReference type="Gene3D" id="6.10.140.2220">
    <property type="match status" value="1"/>
</dbReference>
<evidence type="ECO:0000313" key="6">
    <source>
        <dbReference type="EMBL" id="TEB24858.1"/>
    </source>
</evidence>
<dbReference type="SUPFAM" id="SSF144232">
    <property type="entry name" value="HIT/MYND zinc finger-like"/>
    <property type="match status" value="1"/>
</dbReference>
<organism evidence="6 7">
    <name type="scientific">Coprinellus micaceus</name>
    <name type="common">Glistening ink-cap mushroom</name>
    <name type="synonym">Coprinus micaceus</name>
    <dbReference type="NCBI Taxonomy" id="71717"/>
    <lineage>
        <taxon>Eukaryota</taxon>
        <taxon>Fungi</taxon>
        <taxon>Dikarya</taxon>
        <taxon>Basidiomycota</taxon>
        <taxon>Agaricomycotina</taxon>
        <taxon>Agaricomycetes</taxon>
        <taxon>Agaricomycetidae</taxon>
        <taxon>Agaricales</taxon>
        <taxon>Agaricineae</taxon>
        <taxon>Psathyrellaceae</taxon>
        <taxon>Coprinellus</taxon>
    </lineage>
</organism>
<evidence type="ECO:0000256" key="1">
    <source>
        <dbReference type="ARBA" id="ARBA00022723"/>
    </source>
</evidence>